<keyword evidence="1" id="KW-0238">DNA-binding</keyword>
<evidence type="ECO:0000313" key="4">
    <source>
        <dbReference type="Proteomes" id="UP000624709"/>
    </source>
</evidence>
<dbReference type="Gene3D" id="1.10.260.40">
    <property type="entry name" value="lambda repressor-like DNA-binding domains"/>
    <property type="match status" value="2"/>
</dbReference>
<dbReference type="InterPro" id="IPR001387">
    <property type="entry name" value="Cro/C1-type_HTH"/>
</dbReference>
<dbReference type="InterPro" id="IPR010982">
    <property type="entry name" value="Lambda_DNA-bd_dom_sf"/>
</dbReference>
<dbReference type="RefSeq" id="WP_203828754.1">
    <property type="nucleotide sequence ID" value="NZ_BAAATY010000018.1"/>
</dbReference>
<protein>
    <recommendedName>
        <fullName evidence="2">HTH cro/C1-type domain-containing protein</fullName>
    </recommendedName>
</protein>
<dbReference type="Proteomes" id="UP000624709">
    <property type="component" value="Unassembled WGS sequence"/>
</dbReference>
<name>A0ABQ4BJF7_9ACTN</name>
<evidence type="ECO:0000259" key="2">
    <source>
        <dbReference type="PROSITE" id="PS50943"/>
    </source>
</evidence>
<evidence type="ECO:0000313" key="3">
    <source>
        <dbReference type="EMBL" id="GIE70755.1"/>
    </source>
</evidence>
<dbReference type="SMART" id="SM00530">
    <property type="entry name" value="HTH_XRE"/>
    <property type="match status" value="2"/>
</dbReference>
<dbReference type="SUPFAM" id="SSF47413">
    <property type="entry name" value="lambda repressor-like DNA-binding domains"/>
    <property type="match status" value="2"/>
</dbReference>
<reference evidence="3 4" key="1">
    <citation type="submission" date="2021-01" db="EMBL/GenBank/DDBJ databases">
        <title>Whole genome shotgun sequence of Actinoplanes palleronii NBRC 14916.</title>
        <authorList>
            <person name="Komaki H."/>
            <person name="Tamura T."/>
        </authorList>
    </citation>
    <scope>NUCLEOTIDE SEQUENCE [LARGE SCALE GENOMIC DNA]</scope>
    <source>
        <strain evidence="3 4">NBRC 14916</strain>
    </source>
</reference>
<dbReference type="CDD" id="cd00093">
    <property type="entry name" value="HTH_XRE"/>
    <property type="match status" value="1"/>
</dbReference>
<dbReference type="PROSITE" id="PS50943">
    <property type="entry name" value="HTH_CROC1"/>
    <property type="match status" value="2"/>
</dbReference>
<gene>
    <name evidence="3" type="ORF">Apa02nite_068630</name>
</gene>
<sequence length="154" mass="16762">MKITTSQQASQILRTMRTAAEIPRGHLAKRLFISYKTLQKRELGQFTISVETLHATAAEFGMEVHLLPRGTVTTGHLAVNSRRDLGQLIRDLRRRAGLSLGDLAAALGITKSGLGNRETNERAMSVTALTETLDALGYDLIAVPRAAVAERRAA</sequence>
<keyword evidence="4" id="KW-1185">Reference proteome</keyword>
<organism evidence="3 4">
    <name type="scientific">Actinoplanes palleronii</name>
    <dbReference type="NCBI Taxonomy" id="113570"/>
    <lineage>
        <taxon>Bacteria</taxon>
        <taxon>Bacillati</taxon>
        <taxon>Actinomycetota</taxon>
        <taxon>Actinomycetes</taxon>
        <taxon>Micromonosporales</taxon>
        <taxon>Micromonosporaceae</taxon>
        <taxon>Actinoplanes</taxon>
    </lineage>
</organism>
<evidence type="ECO:0000256" key="1">
    <source>
        <dbReference type="ARBA" id="ARBA00023125"/>
    </source>
</evidence>
<feature type="domain" description="HTH cro/C1-type" evidence="2">
    <location>
        <begin position="89"/>
        <end position="143"/>
    </location>
</feature>
<dbReference type="PANTHER" id="PTHR46797:SF1">
    <property type="entry name" value="METHYLPHOSPHONATE SYNTHASE"/>
    <property type="match status" value="1"/>
</dbReference>
<accession>A0ABQ4BJF7</accession>
<comment type="caution">
    <text evidence="3">The sequence shown here is derived from an EMBL/GenBank/DDBJ whole genome shotgun (WGS) entry which is preliminary data.</text>
</comment>
<feature type="domain" description="HTH cro/C1-type" evidence="2">
    <location>
        <begin position="13"/>
        <end position="67"/>
    </location>
</feature>
<dbReference type="PANTHER" id="PTHR46797">
    <property type="entry name" value="HTH-TYPE TRANSCRIPTIONAL REGULATOR"/>
    <property type="match status" value="1"/>
</dbReference>
<dbReference type="Pfam" id="PF13560">
    <property type="entry name" value="HTH_31"/>
    <property type="match status" value="1"/>
</dbReference>
<dbReference type="InterPro" id="IPR050807">
    <property type="entry name" value="TransReg_Diox_bact_type"/>
</dbReference>
<dbReference type="EMBL" id="BOMS01000110">
    <property type="protein sequence ID" value="GIE70755.1"/>
    <property type="molecule type" value="Genomic_DNA"/>
</dbReference>
<proteinExistence type="predicted"/>